<dbReference type="GO" id="GO:0005886">
    <property type="term" value="C:plasma membrane"/>
    <property type="evidence" value="ECO:0007669"/>
    <property type="project" value="UniProtKB-SubCell"/>
</dbReference>
<feature type="domain" description="G-protein coupled receptors family 1 profile" evidence="11">
    <location>
        <begin position="115"/>
        <end position="236"/>
    </location>
</feature>
<sequence length="236" mass="25729">MYPKQKQVVPEENGNSFFPDVALAPRSLRCAPVALIVVREVSSTTRAPHSHSSTAVDASIQEETIAGPNFSLIGGNCTLNSTDPCDEPLHAPQFENSTLIKGLILSSIAVFSFVGNVSTLVSIIKIGRLGSSTVYMLLSQLAIADLLVTLFCILAEGLWTLSVEWYGGNLLCKMVKFMQMFALYLSTFVLVLIGFDRLCAVRFPMHRAHAKTHVRRGIACIWILSGIFSTPQVCGH</sequence>
<feature type="transmembrane region" description="Helical" evidence="10">
    <location>
        <begin position="103"/>
        <end position="124"/>
    </location>
</feature>
<comment type="caution">
    <text evidence="12">The sequence shown here is derived from an EMBL/GenBank/DDBJ whole genome shotgun (WGS) entry which is preliminary data.</text>
</comment>
<dbReference type="GO" id="GO:0035237">
    <property type="term" value="F:corazonin receptor activity"/>
    <property type="evidence" value="ECO:0007669"/>
    <property type="project" value="TreeGrafter"/>
</dbReference>
<dbReference type="Gene3D" id="1.20.1070.10">
    <property type="entry name" value="Rhodopsin 7-helix transmembrane proteins"/>
    <property type="match status" value="1"/>
</dbReference>
<evidence type="ECO:0000259" key="11">
    <source>
        <dbReference type="PROSITE" id="PS50262"/>
    </source>
</evidence>
<dbReference type="InterPro" id="IPR017452">
    <property type="entry name" value="GPCR_Rhodpsn_7TM"/>
</dbReference>
<evidence type="ECO:0000256" key="8">
    <source>
        <dbReference type="ARBA" id="ARBA00023170"/>
    </source>
</evidence>
<dbReference type="PROSITE" id="PS50262">
    <property type="entry name" value="G_PROTEIN_RECEP_F1_2"/>
    <property type="match status" value="1"/>
</dbReference>
<keyword evidence="6" id="KW-0297">G-protein coupled receptor</keyword>
<proteinExistence type="inferred from homology"/>
<keyword evidence="4 10" id="KW-0812">Transmembrane</keyword>
<feature type="transmembrane region" description="Helical" evidence="10">
    <location>
        <begin position="136"/>
        <end position="161"/>
    </location>
</feature>
<dbReference type="AlphaFoldDB" id="A0AAV4NXI9"/>
<comment type="similarity">
    <text evidence="2">Belongs to the G-protein coupled receptor 1 family.</text>
</comment>
<dbReference type="SUPFAM" id="SSF81321">
    <property type="entry name" value="Family A G protein-coupled receptor-like"/>
    <property type="match status" value="1"/>
</dbReference>
<keyword evidence="5 10" id="KW-1133">Transmembrane helix</keyword>
<evidence type="ECO:0000313" key="13">
    <source>
        <dbReference type="Proteomes" id="UP001054945"/>
    </source>
</evidence>
<evidence type="ECO:0000256" key="6">
    <source>
        <dbReference type="ARBA" id="ARBA00023040"/>
    </source>
</evidence>
<dbReference type="PANTHER" id="PTHR24230">
    <property type="entry name" value="G-PROTEIN COUPLED RECEPTOR"/>
    <property type="match status" value="1"/>
</dbReference>
<evidence type="ECO:0000256" key="9">
    <source>
        <dbReference type="ARBA" id="ARBA00023224"/>
    </source>
</evidence>
<dbReference type="PANTHER" id="PTHR24230:SF163">
    <property type="entry name" value="CORAZONIN RECEPTOR, ISOFORM B"/>
    <property type="match status" value="1"/>
</dbReference>
<evidence type="ECO:0000256" key="3">
    <source>
        <dbReference type="ARBA" id="ARBA00022475"/>
    </source>
</evidence>
<evidence type="ECO:0000256" key="10">
    <source>
        <dbReference type="SAM" id="Phobius"/>
    </source>
</evidence>
<evidence type="ECO:0000256" key="4">
    <source>
        <dbReference type="ARBA" id="ARBA00022692"/>
    </source>
</evidence>
<name>A0AAV4NXI9_CAEEX</name>
<evidence type="ECO:0000256" key="1">
    <source>
        <dbReference type="ARBA" id="ARBA00004651"/>
    </source>
</evidence>
<evidence type="ECO:0000256" key="5">
    <source>
        <dbReference type="ARBA" id="ARBA00022989"/>
    </source>
</evidence>
<organism evidence="12 13">
    <name type="scientific">Caerostris extrusa</name>
    <name type="common">Bark spider</name>
    <name type="synonym">Caerostris bankana</name>
    <dbReference type="NCBI Taxonomy" id="172846"/>
    <lineage>
        <taxon>Eukaryota</taxon>
        <taxon>Metazoa</taxon>
        <taxon>Ecdysozoa</taxon>
        <taxon>Arthropoda</taxon>
        <taxon>Chelicerata</taxon>
        <taxon>Arachnida</taxon>
        <taxon>Araneae</taxon>
        <taxon>Araneomorphae</taxon>
        <taxon>Entelegynae</taxon>
        <taxon>Araneoidea</taxon>
        <taxon>Araneidae</taxon>
        <taxon>Caerostris</taxon>
    </lineage>
</organism>
<accession>A0AAV4NXI9</accession>
<dbReference type="EMBL" id="BPLR01021306">
    <property type="protein sequence ID" value="GIX88286.1"/>
    <property type="molecule type" value="Genomic_DNA"/>
</dbReference>
<protein>
    <submittedName>
        <fullName evidence="12">Gonadotropin-releasing hormone receptor</fullName>
    </submittedName>
</protein>
<dbReference type="Pfam" id="PF00001">
    <property type="entry name" value="7tm_1"/>
    <property type="match status" value="1"/>
</dbReference>
<keyword evidence="7 10" id="KW-0472">Membrane</keyword>
<dbReference type="Proteomes" id="UP001054945">
    <property type="component" value="Unassembled WGS sequence"/>
</dbReference>
<evidence type="ECO:0000313" key="12">
    <source>
        <dbReference type="EMBL" id="GIX88286.1"/>
    </source>
</evidence>
<comment type="subcellular location">
    <subcellularLocation>
        <location evidence="1">Cell membrane</location>
        <topology evidence="1">Multi-pass membrane protein</topology>
    </subcellularLocation>
</comment>
<evidence type="ECO:0000256" key="7">
    <source>
        <dbReference type="ARBA" id="ARBA00023136"/>
    </source>
</evidence>
<keyword evidence="9" id="KW-0807">Transducer</keyword>
<keyword evidence="13" id="KW-1185">Reference proteome</keyword>
<feature type="transmembrane region" description="Helical" evidence="10">
    <location>
        <begin position="181"/>
        <end position="199"/>
    </location>
</feature>
<reference evidence="12 13" key="1">
    <citation type="submission" date="2021-06" db="EMBL/GenBank/DDBJ databases">
        <title>Caerostris extrusa draft genome.</title>
        <authorList>
            <person name="Kono N."/>
            <person name="Arakawa K."/>
        </authorList>
    </citation>
    <scope>NUCLEOTIDE SEQUENCE [LARGE SCALE GENOMIC DNA]</scope>
</reference>
<keyword evidence="3" id="KW-1003">Cell membrane</keyword>
<keyword evidence="8 12" id="KW-0675">Receptor</keyword>
<gene>
    <name evidence="12" type="primary">GNRHR</name>
    <name evidence="12" type="ORF">CEXT_144091</name>
</gene>
<dbReference type="PRINTS" id="PR00237">
    <property type="entry name" value="GPCRRHODOPSN"/>
</dbReference>
<evidence type="ECO:0000256" key="2">
    <source>
        <dbReference type="ARBA" id="ARBA00010663"/>
    </source>
</evidence>
<dbReference type="InterPro" id="IPR000276">
    <property type="entry name" value="GPCR_Rhodpsn"/>
</dbReference>